<keyword evidence="3 4" id="KW-0234">DNA repair</keyword>
<dbReference type="Gene3D" id="3.30.1540.20">
    <property type="entry name" value="MutL, C-terminal domain, dimerisation subdomain"/>
    <property type="match status" value="1"/>
</dbReference>
<dbReference type="HAMAP" id="MF_00149">
    <property type="entry name" value="DNA_mis_repair"/>
    <property type="match status" value="1"/>
</dbReference>
<dbReference type="Proteomes" id="UP000886847">
    <property type="component" value="Unassembled WGS sequence"/>
</dbReference>
<dbReference type="InterPro" id="IPR002099">
    <property type="entry name" value="MutL/Mlh/PMS"/>
</dbReference>
<dbReference type="GO" id="GO:0005524">
    <property type="term" value="F:ATP binding"/>
    <property type="evidence" value="ECO:0007669"/>
    <property type="project" value="InterPro"/>
</dbReference>
<dbReference type="Pfam" id="PF01119">
    <property type="entry name" value="DNA_mis_repair"/>
    <property type="match status" value="1"/>
</dbReference>
<dbReference type="InterPro" id="IPR037198">
    <property type="entry name" value="MutL_C_sf"/>
</dbReference>
<dbReference type="AlphaFoldDB" id="A0A9D1W1D0"/>
<dbReference type="Pfam" id="PF13589">
    <property type="entry name" value="HATPase_c_3"/>
    <property type="match status" value="1"/>
</dbReference>
<keyword evidence="7" id="KW-0540">Nuclease</keyword>
<dbReference type="InterPro" id="IPR013507">
    <property type="entry name" value="DNA_mismatch_S5_2-like"/>
</dbReference>
<dbReference type="Pfam" id="PF08676">
    <property type="entry name" value="MutL_C"/>
    <property type="match status" value="1"/>
</dbReference>
<dbReference type="GO" id="GO:0016887">
    <property type="term" value="F:ATP hydrolysis activity"/>
    <property type="evidence" value="ECO:0007669"/>
    <property type="project" value="InterPro"/>
</dbReference>
<keyword evidence="7" id="KW-0255">Endonuclease</keyword>
<dbReference type="PANTHER" id="PTHR10073">
    <property type="entry name" value="DNA MISMATCH REPAIR PROTEIN MLH, PMS, MUTL"/>
    <property type="match status" value="1"/>
</dbReference>
<dbReference type="Gene3D" id="3.30.230.10">
    <property type="match status" value="1"/>
</dbReference>
<reference evidence="7" key="2">
    <citation type="submission" date="2021-04" db="EMBL/GenBank/DDBJ databases">
        <authorList>
            <person name="Gilroy R."/>
        </authorList>
    </citation>
    <scope>NUCLEOTIDE SEQUENCE</scope>
    <source>
        <strain evidence="7">2189</strain>
    </source>
</reference>
<evidence type="ECO:0000256" key="3">
    <source>
        <dbReference type="ARBA" id="ARBA00023204"/>
    </source>
</evidence>
<dbReference type="SMART" id="SM01340">
    <property type="entry name" value="DNA_mis_repair"/>
    <property type="match status" value="1"/>
</dbReference>
<dbReference type="NCBIfam" id="TIGR00585">
    <property type="entry name" value="mutl"/>
    <property type="match status" value="1"/>
</dbReference>
<dbReference type="GO" id="GO:0032300">
    <property type="term" value="C:mismatch repair complex"/>
    <property type="evidence" value="ECO:0007669"/>
    <property type="project" value="InterPro"/>
</dbReference>
<dbReference type="GO" id="GO:0006298">
    <property type="term" value="P:mismatch repair"/>
    <property type="evidence" value="ECO:0007669"/>
    <property type="project" value="UniProtKB-UniRule"/>
</dbReference>
<dbReference type="InterPro" id="IPR020667">
    <property type="entry name" value="DNA_mismatch_repair_MutL"/>
</dbReference>
<dbReference type="GO" id="GO:0140664">
    <property type="term" value="F:ATP-dependent DNA damage sensor activity"/>
    <property type="evidence" value="ECO:0007669"/>
    <property type="project" value="InterPro"/>
</dbReference>
<feature type="domain" description="DNA mismatch repair protein S5" evidence="6">
    <location>
        <begin position="208"/>
        <end position="326"/>
    </location>
</feature>
<evidence type="ECO:0000256" key="2">
    <source>
        <dbReference type="ARBA" id="ARBA00022763"/>
    </source>
</evidence>
<organism evidence="7 8">
    <name type="scientific">Candidatus Borkfalkia faecavium</name>
    <dbReference type="NCBI Taxonomy" id="2838508"/>
    <lineage>
        <taxon>Bacteria</taxon>
        <taxon>Bacillati</taxon>
        <taxon>Bacillota</taxon>
        <taxon>Clostridia</taxon>
        <taxon>Christensenellales</taxon>
        <taxon>Christensenellaceae</taxon>
        <taxon>Candidatus Borkfalkia</taxon>
    </lineage>
</organism>
<name>A0A9D1W1D0_9FIRM</name>
<dbReference type="InterPro" id="IPR014721">
    <property type="entry name" value="Ribsml_uS5_D2-typ_fold_subgr"/>
</dbReference>
<sequence>MAKINILDSSIYNRIAAGEVVDRPYSVVKELVENSLDAHAKNITVAIERGGKDLICVTDDGDGIEKSELRAAFLPHATSKIAKVEDLDDIRTLGFRGEAIASIASVSRMRIRSRARGAEEAFELSCAGGTLGEVSPCPLGEGTEISVENLFYNTPVRERFLRTDKGEEAEISSYVSRFVLGNPQVSFRYYIGGKLALQSFGGGEEEAVAAVYGGAAVQQCYRIDAVKHGIRLHGYLGKPSFTKPNRTYQSVFVNGRYVVNNTIASAIGNAYGGYLMKRQYPFYVLFVDVPPAVVDVNVHPNKADVRFENNQVIYGCVYSVVSAVLDGNAAALDFVVGAKDAAAVGEDFPKQEDTPKMAEISPSKLENGSEIAKNAVLHSTVSETDREKDLFAFAPPSQMRGGERAVFHDSGAHPAAPAAEKTGLPFPEAAPAGGAYSKTSPADAGAFAASPGEDIFAENKRFLEEQERMAREKAKQQKFVFENAVYKGSLFNTYLIYEEGDNAYIIDQHAAHERLIFDRLKAEMEARKVVSQPMLVPYILTLNREEGAFFAEHLATIRDIGFDIEEFGGGSFKISAVPLDLQDIDLSAFFADVLAEVGTLRAIKLSELLRDKLAMTACKHAVKGGMLLTDAEQQALFAMLHGDMGLKCPHGRPVAVRMTKAEIEKLFKRIV</sequence>
<dbReference type="InterPro" id="IPR042120">
    <property type="entry name" value="MutL_C_dimsub"/>
</dbReference>
<evidence type="ECO:0000256" key="1">
    <source>
        <dbReference type="ARBA" id="ARBA00006082"/>
    </source>
</evidence>
<reference evidence="7" key="1">
    <citation type="journal article" date="2021" name="PeerJ">
        <title>Extensive microbial diversity within the chicken gut microbiome revealed by metagenomics and culture.</title>
        <authorList>
            <person name="Gilroy R."/>
            <person name="Ravi A."/>
            <person name="Getino M."/>
            <person name="Pursley I."/>
            <person name="Horton D.L."/>
            <person name="Alikhan N.F."/>
            <person name="Baker D."/>
            <person name="Gharbi K."/>
            <person name="Hall N."/>
            <person name="Watson M."/>
            <person name="Adriaenssens E.M."/>
            <person name="Foster-Nyarko E."/>
            <person name="Jarju S."/>
            <person name="Secka A."/>
            <person name="Antonio M."/>
            <person name="Oren A."/>
            <person name="Chaudhuri R.R."/>
            <person name="La Ragione R."/>
            <person name="Hildebrand F."/>
            <person name="Pallen M.J."/>
        </authorList>
    </citation>
    <scope>NUCLEOTIDE SEQUENCE</scope>
    <source>
        <strain evidence="7">2189</strain>
    </source>
</reference>
<evidence type="ECO:0000313" key="7">
    <source>
        <dbReference type="EMBL" id="HIX50885.1"/>
    </source>
</evidence>
<dbReference type="InterPro" id="IPR020568">
    <property type="entry name" value="Ribosomal_Su5_D2-typ_SF"/>
</dbReference>
<evidence type="ECO:0000259" key="6">
    <source>
        <dbReference type="SMART" id="SM01340"/>
    </source>
</evidence>
<dbReference type="SUPFAM" id="SSF54211">
    <property type="entry name" value="Ribosomal protein S5 domain 2-like"/>
    <property type="match status" value="1"/>
</dbReference>
<dbReference type="EMBL" id="DXEW01000030">
    <property type="protein sequence ID" value="HIX50885.1"/>
    <property type="molecule type" value="Genomic_DNA"/>
</dbReference>
<keyword evidence="2 4" id="KW-0227">DNA damage</keyword>
<evidence type="ECO:0000313" key="8">
    <source>
        <dbReference type="Proteomes" id="UP000886847"/>
    </source>
</evidence>
<evidence type="ECO:0000256" key="4">
    <source>
        <dbReference type="HAMAP-Rule" id="MF_00149"/>
    </source>
</evidence>
<comment type="caution">
    <text evidence="7">The sequence shown here is derived from an EMBL/GenBank/DDBJ whole genome shotgun (WGS) entry which is preliminary data.</text>
</comment>
<protein>
    <recommendedName>
        <fullName evidence="4">DNA mismatch repair protein MutL</fullName>
    </recommendedName>
</protein>
<dbReference type="Gene3D" id="3.30.565.10">
    <property type="entry name" value="Histidine kinase-like ATPase, C-terminal domain"/>
    <property type="match status" value="1"/>
</dbReference>
<dbReference type="InterPro" id="IPR042121">
    <property type="entry name" value="MutL_C_regsub"/>
</dbReference>
<feature type="domain" description="MutL C-terminal dimerisation" evidence="5">
    <location>
        <begin position="486"/>
        <end position="628"/>
    </location>
</feature>
<dbReference type="FunFam" id="3.30.565.10:FF:000003">
    <property type="entry name" value="DNA mismatch repair endonuclease MutL"/>
    <property type="match status" value="1"/>
</dbReference>
<dbReference type="PANTHER" id="PTHR10073:SF12">
    <property type="entry name" value="DNA MISMATCH REPAIR PROTEIN MLH1"/>
    <property type="match status" value="1"/>
</dbReference>
<keyword evidence="7" id="KW-0378">Hydrolase</keyword>
<dbReference type="GO" id="GO:0030983">
    <property type="term" value="F:mismatched DNA binding"/>
    <property type="evidence" value="ECO:0007669"/>
    <property type="project" value="InterPro"/>
</dbReference>
<proteinExistence type="inferred from homology"/>
<dbReference type="SMART" id="SM00853">
    <property type="entry name" value="MutL_C"/>
    <property type="match status" value="1"/>
</dbReference>
<dbReference type="CDD" id="cd16926">
    <property type="entry name" value="HATPase_MutL-MLH-PMS-like"/>
    <property type="match status" value="1"/>
</dbReference>
<dbReference type="InterPro" id="IPR014790">
    <property type="entry name" value="MutL_C"/>
</dbReference>
<comment type="function">
    <text evidence="4">This protein is involved in the repair of mismatches in DNA. It is required for dam-dependent methyl-directed DNA mismatch repair. May act as a 'molecular matchmaker', a protein that promotes the formation of a stable complex between two or more DNA-binding proteins in an ATP-dependent manner without itself being part of a final effector complex.</text>
</comment>
<accession>A0A9D1W1D0</accession>
<dbReference type="SUPFAM" id="SSF55874">
    <property type="entry name" value="ATPase domain of HSP90 chaperone/DNA topoisomerase II/histidine kinase"/>
    <property type="match status" value="1"/>
</dbReference>
<dbReference type="Gene3D" id="3.30.1370.100">
    <property type="entry name" value="MutL, C-terminal domain, regulatory subdomain"/>
    <property type="match status" value="1"/>
</dbReference>
<gene>
    <name evidence="4 7" type="primary">mutL</name>
    <name evidence="7" type="ORF">H9851_06360</name>
</gene>
<dbReference type="GO" id="GO:0004519">
    <property type="term" value="F:endonuclease activity"/>
    <property type="evidence" value="ECO:0007669"/>
    <property type="project" value="UniProtKB-KW"/>
</dbReference>
<comment type="similarity">
    <text evidence="1 4">Belongs to the DNA mismatch repair MutL/HexB family.</text>
</comment>
<evidence type="ECO:0000259" key="5">
    <source>
        <dbReference type="SMART" id="SM00853"/>
    </source>
</evidence>
<dbReference type="InterPro" id="IPR038973">
    <property type="entry name" value="MutL/Mlh/Pms-like"/>
</dbReference>
<dbReference type="SUPFAM" id="SSF118116">
    <property type="entry name" value="DNA mismatch repair protein MutL"/>
    <property type="match status" value="1"/>
</dbReference>
<dbReference type="CDD" id="cd00782">
    <property type="entry name" value="MutL_Trans"/>
    <property type="match status" value="1"/>
</dbReference>
<dbReference type="InterPro" id="IPR036890">
    <property type="entry name" value="HATPase_C_sf"/>
</dbReference>